<comment type="similarity">
    <text evidence="9">Belongs to the class-I aminoacyl-tRNA synthetase family.</text>
</comment>
<dbReference type="GO" id="GO:0005737">
    <property type="term" value="C:cytoplasm"/>
    <property type="evidence" value="ECO:0007669"/>
    <property type="project" value="TreeGrafter"/>
</dbReference>
<evidence type="ECO:0000256" key="8">
    <source>
        <dbReference type="ARBA" id="ARBA00048248"/>
    </source>
</evidence>
<evidence type="ECO:0000256" key="6">
    <source>
        <dbReference type="ARBA" id="ARBA00023146"/>
    </source>
</evidence>
<dbReference type="InterPro" id="IPR014729">
    <property type="entry name" value="Rossmann-like_a/b/a_fold"/>
</dbReference>
<keyword evidence="5 9" id="KW-0648">Protein biosynthesis</keyword>
<sequence>MAQASATVADKHALITRNLQEVLGNDRLQKVLEERDLRVYWGTATTGRPHIGYFVPMTKIADFLHAGCEVTILFADLHAYLDNMKAPWELLGHRTFHLIN</sequence>
<keyword evidence="2 9" id="KW-0436">Ligase</keyword>
<evidence type="ECO:0000256" key="9">
    <source>
        <dbReference type="RuleBase" id="RU363036"/>
    </source>
</evidence>
<comment type="catalytic activity">
    <reaction evidence="8">
        <text>tRNA(Tyr) + L-tyrosine + ATP = L-tyrosyl-tRNA(Tyr) + AMP + diphosphate + H(+)</text>
        <dbReference type="Rhea" id="RHEA:10220"/>
        <dbReference type="Rhea" id="RHEA-COMP:9706"/>
        <dbReference type="Rhea" id="RHEA-COMP:9707"/>
        <dbReference type="ChEBI" id="CHEBI:15378"/>
        <dbReference type="ChEBI" id="CHEBI:30616"/>
        <dbReference type="ChEBI" id="CHEBI:33019"/>
        <dbReference type="ChEBI" id="CHEBI:58315"/>
        <dbReference type="ChEBI" id="CHEBI:78442"/>
        <dbReference type="ChEBI" id="CHEBI:78536"/>
        <dbReference type="ChEBI" id="CHEBI:456215"/>
        <dbReference type="EC" id="6.1.1.1"/>
    </reaction>
</comment>
<comment type="caution">
    <text evidence="10">The sequence shown here is derived from an EMBL/GenBank/DDBJ whole genome shotgun (WGS) entry which is preliminary data.</text>
</comment>
<accession>A0A815GWE7</accession>
<dbReference type="PANTHER" id="PTHR46264:SF4">
    <property type="entry name" value="TYROSINE--TRNA LIGASE, CYTOPLASMIC"/>
    <property type="match status" value="1"/>
</dbReference>
<dbReference type="InterPro" id="IPR050489">
    <property type="entry name" value="Tyr-tRNA_synthase"/>
</dbReference>
<proteinExistence type="inferred from homology"/>
<dbReference type="Proteomes" id="UP000663860">
    <property type="component" value="Unassembled WGS sequence"/>
</dbReference>
<dbReference type="EC" id="6.1.1.1" evidence="1"/>
<evidence type="ECO:0000256" key="4">
    <source>
        <dbReference type="ARBA" id="ARBA00022840"/>
    </source>
</evidence>
<evidence type="ECO:0000256" key="1">
    <source>
        <dbReference type="ARBA" id="ARBA00013160"/>
    </source>
</evidence>
<dbReference type="EMBL" id="CAJNOE010000850">
    <property type="protein sequence ID" value="CAF1345834.1"/>
    <property type="molecule type" value="Genomic_DNA"/>
</dbReference>
<name>A0A815GWE7_9BILA</name>
<dbReference type="GO" id="GO:0006437">
    <property type="term" value="P:tyrosyl-tRNA aminoacylation"/>
    <property type="evidence" value="ECO:0007669"/>
    <property type="project" value="TreeGrafter"/>
</dbReference>
<gene>
    <name evidence="10" type="ORF">IZO911_LOCUS36492</name>
</gene>
<evidence type="ECO:0000256" key="5">
    <source>
        <dbReference type="ARBA" id="ARBA00022917"/>
    </source>
</evidence>
<organism evidence="10 11">
    <name type="scientific">Adineta steineri</name>
    <dbReference type="NCBI Taxonomy" id="433720"/>
    <lineage>
        <taxon>Eukaryota</taxon>
        <taxon>Metazoa</taxon>
        <taxon>Spiralia</taxon>
        <taxon>Gnathifera</taxon>
        <taxon>Rotifera</taxon>
        <taxon>Eurotatoria</taxon>
        <taxon>Bdelloidea</taxon>
        <taxon>Adinetida</taxon>
        <taxon>Adinetidae</taxon>
        <taxon>Adineta</taxon>
    </lineage>
</organism>
<dbReference type="Pfam" id="PF00579">
    <property type="entry name" value="tRNA-synt_1b"/>
    <property type="match status" value="1"/>
</dbReference>
<dbReference type="Gene3D" id="3.40.50.620">
    <property type="entry name" value="HUPs"/>
    <property type="match status" value="1"/>
</dbReference>
<dbReference type="SUPFAM" id="SSF52374">
    <property type="entry name" value="Nucleotidylyl transferase"/>
    <property type="match status" value="1"/>
</dbReference>
<keyword evidence="3 9" id="KW-0547">Nucleotide-binding</keyword>
<dbReference type="PANTHER" id="PTHR46264">
    <property type="entry name" value="TYROSINE-TRNA LIGASE"/>
    <property type="match status" value="1"/>
</dbReference>
<evidence type="ECO:0000256" key="3">
    <source>
        <dbReference type="ARBA" id="ARBA00022741"/>
    </source>
</evidence>
<evidence type="ECO:0000313" key="10">
    <source>
        <dbReference type="EMBL" id="CAF1345834.1"/>
    </source>
</evidence>
<dbReference type="InterPro" id="IPR002305">
    <property type="entry name" value="aa-tRNA-synth_Ic"/>
</dbReference>
<keyword evidence="4 9" id="KW-0067">ATP-binding</keyword>
<dbReference type="GO" id="GO:0005524">
    <property type="term" value="F:ATP binding"/>
    <property type="evidence" value="ECO:0007669"/>
    <property type="project" value="UniProtKB-KW"/>
</dbReference>
<keyword evidence="6 9" id="KW-0030">Aminoacyl-tRNA synthetase</keyword>
<protein>
    <recommendedName>
        <fullName evidence="1">tyrosine--tRNA ligase</fullName>
        <ecNumber evidence="1">6.1.1.1</ecNumber>
    </recommendedName>
    <alternativeName>
        <fullName evidence="7">Tyrosyl-tRNA synthetase</fullName>
    </alternativeName>
</protein>
<evidence type="ECO:0000313" key="11">
    <source>
        <dbReference type="Proteomes" id="UP000663860"/>
    </source>
</evidence>
<dbReference type="AlphaFoldDB" id="A0A815GWE7"/>
<reference evidence="10" key="1">
    <citation type="submission" date="2021-02" db="EMBL/GenBank/DDBJ databases">
        <authorList>
            <person name="Nowell W R."/>
        </authorList>
    </citation>
    <scope>NUCLEOTIDE SEQUENCE</scope>
</reference>
<evidence type="ECO:0000256" key="2">
    <source>
        <dbReference type="ARBA" id="ARBA00022598"/>
    </source>
</evidence>
<evidence type="ECO:0000256" key="7">
    <source>
        <dbReference type="ARBA" id="ARBA00033323"/>
    </source>
</evidence>
<dbReference type="GO" id="GO:0004831">
    <property type="term" value="F:tyrosine-tRNA ligase activity"/>
    <property type="evidence" value="ECO:0007669"/>
    <property type="project" value="UniProtKB-EC"/>
</dbReference>